<evidence type="ECO:0000313" key="3">
    <source>
        <dbReference type="Proteomes" id="UP000323011"/>
    </source>
</evidence>
<accession>A0A5A8CTA2</accession>
<gene>
    <name evidence="2" type="ORF">FNF29_01148</name>
</gene>
<comment type="caution">
    <text evidence="2">The sequence shown here is derived from an EMBL/GenBank/DDBJ whole genome shotgun (WGS) entry which is preliminary data.</text>
</comment>
<dbReference type="EMBL" id="VLTN01000004">
    <property type="protein sequence ID" value="KAA0156355.1"/>
    <property type="molecule type" value="Genomic_DNA"/>
</dbReference>
<dbReference type="AlphaFoldDB" id="A0A5A8CTA2"/>
<dbReference type="Proteomes" id="UP000323011">
    <property type="component" value="Unassembled WGS sequence"/>
</dbReference>
<organism evidence="2 3">
    <name type="scientific">Cafeteria roenbergensis</name>
    <name type="common">Marine flagellate</name>
    <dbReference type="NCBI Taxonomy" id="33653"/>
    <lineage>
        <taxon>Eukaryota</taxon>
        <taxon>Sar</taxon>
        <taxon>Stramenopiles</taxon>
        <taxon>Bigyra</taxon>
        <taxon>Opalozoa</taxon>
        <taxon>Bicosoecida</taxon>
        <taxon>Cafeteriaceae</taxon>
        <taxon>Cafeteria</taxon>
    </lineage>
</organism>
<feature type="compositionally biased region" description="Polar residues" evidence="1">
    <location>
        <begin position="1"/>
        <end position="12"/>
    </location>
</feature>
<feature type="region of interest" description="Disordered" evidence="1">
    <location>
        <begin position="1"/>
        <end position="37"/>
    </location>
</feature>
<protein>
    <submittedName>
        <fullName evidence="2">Uncharacterized protein</fullName>
    </submittedName>
</protein>
<feature type="region of interest" description="Disordered" evidence="1">
    <location>
        <begin position="51"/>
        <end position="149"/>
    </location>
</feature>
<sequence>MASIQSPVSPGSQRHGKHAARIVGRQSRRSSLPLTGKGMWAGEALRSGHVGAGGAADAHASVPEAHLSSAPLAGTPPRVGRDLGLSTPASAGGNGPMFGSDWQADAVGSPKAHSSQAGPASSVRSHGRSSAAPGAGRSQQLAGGPSLGGEANRLIAETIQRKRDALTQRRLRKLQREEEERRRRLTISRHLKRKAEEADEKERDAVRAEVARSQREAAKERRFVGLLESLEAGSAICQRLETKTLGRHDKGKRRQLEQMHRRWQEEVGDKVEGALVSHVEKVPVRQRRMERVAQSDAYNREAEQGAVFVGSKPGGKTGYDPFRFSQGPVVLPGGVRDPTKTSLMRGATEAKQTLDSRLPAAAAEAERGSEAAVAAAIRKAVEESGTGRQLSEAEARDIAVALQRSRAAGKAEGKWTLPPSTWGSGFIEDMPFVRNWPLPGDSRRRTSAAARGRGPTLGRKHEVVLEAVEAGEAAAARQRERVLPSWFEAEARDNAEAGPSSQREFGRGGRRHMLAPGAAKRTKADLLPVDPSAVMPSRSGLGAAAYHGAGLVVVERAGGMPAE</sequence>
<feature type="region of interest" description="Disordered" evidence="1">
    <location>
        <begin position="492"/>
        <end position="524"/>
    </location>
</feature>
<name>A0A5A8CTA2_CAFRO</name>
<proteinExistence type="predicted"/>
<reference evidence="2 3" key="1">
    <citation type="submission" date="2019-07" db="EMBL/GenBank/DDBJ databases">
        <title>Genomes of Cafeteria roenbergensis.</title>
        <authorList>
            <person name="Fischer M.G."/>
            <person name="Hackl T."/>
            <person name="Roman M."/>
        </authorList>
    </citation>
    <scope>NUCLEOTIDE SEQUENCE [LARGE SCALE GENOMIC DNA]</scope>
    <source>
        <strain evidence="2 3">BVI</strain>
    </source>
</reference>
<evidence type="ECO:0000313" key="2">
    <source>
        <dbReference type="EMBL" id="KAA0156355.1"/>
    </source>
</evidence>
<evidence type="ECO:0000256" key="1">
    <source>
        <dbReference type="SAM" id="MobiDB-lite"/>
    </source>
</evidence>
<keyword evidence="3" id="KW-1185">Reference proteome</keyword>
<feature type="compositionally biased region" description="Polar residues" evidence="1">
    <location>
        <begin position="112"/>
        <end position="124"/>
    </location>
</feature>